<proteinExistence type="predicted"/>
<evidence type="ECO:0000313" key="1">
    <source>
        <dbReference type="EMBL" id="VEL13727.1"/>
    </source>
</evidence>
<evidence type="ECO:0000313" key="2">
    <source>
        <dbReference type="Proteomes" id="UP000784294"/>
    </source>
</evidence>
<name>A0A448WK39_9PLAT</name>
<reference evidence="1" key="1">
    <citation type="submission" date="2018-11" db="EMBL/GenBank/DDBJ databases">
        <authorList>
            <consortium name="Pathogen Informatics"/>
        </authorList>
    </citation>
    <scope>NUCLEOTIDE SEQUENCE</scope>
</reference>
<dbReference type="AlphaFoldDB" id="A0A448WK39"/>
<accession>A0A448WK39</accession>
<comment type="caution">
    <text evidence="1">The sequence shown here is derived from an EMBL/GenBank/DDBJ whole genome shotgun (WGS) entry which is preliminary data.</text>
</comment>
<keyword evidence="2" id="KW-1185">Reference proteome</keyword>
<sequence length="36" mass="4182">MVLRTHSSIYGANKWIYRMSLASQTQERIETSLGRP</sequence>
<gene>
    <name evidence="1" type="ORF">PXEA_LOCUS7167</name>
</gene>
<organism evidence="1 2">
    <name type="scientific">Protopolystoma xenopodis</name>
    <dbReference type="NCBI Taxonomy" id="117903"/>
    <lineage>
        <taxon>Eukaryota</taxon>
        <taxon>Metazoa</taxon>
        <taxon>Spiralia</taxon>
        <taxon>Lophotrochozoa</taxon>
        <taxon>Platyhelminthes</taxon>
        <taxon>Monogenea</taxon>
        <taxon>Polyopisthocotylea</taxon>
        <taxon>Polystomatidea</taxon>
        <taxon>Polystomatidae</taxon>
        <taxon>Protopolystoma</taxon>
    </lineage>
</organism>
<protein>
    <submittedName>
        <fullName evidence="1">Uncharacterized protein</fullName>
    </submittedName>
</protein>
<dbReference type="EMBL" id="CAAALY010018728">
    <property type="protein sequence ID" value="VEL13727.1"/>
    <property type="molecule type" value="Genomic_DNA"/>
</dbReference>
<dbReference type="Proteomes" id="UP000784294">
    <property type="component" value="Unassembled WGS sequence"/>
</dbReference>